<proteinExistence type="predicted"/>
<comment type="caution">
    <text evidence="1">The sequence shown here is derived from an EMBL/GenBank/DDBJ whole genome shotgun (WGS) entry which is preliminary data.</text>
</comment>
<protein>
    <submittedName>
        <fullName evidence="1">Uncharacterized protein</fullName>
    </submittedName>
</protein>
<name>A0A1T2X479_9BACL</name>
<evidence type="ECO:0000313" key="1">
    <source>
        <dbReference type="EMBL" id="OPA74679.1"/>
    </source>
</evidence>
<dbReference type="Proteomes" id="UP000190188">
    <property type="component" value="Unassembled WGS sequence"/>
</dbReference>
<gene>
    <name evidence="1" type="ORF">BVG16_23255</name>
</gene>
<accession>A0A1T2X479</accession>
<organism evidence="1 2">
    <name type="scientific">Paenibacillus selenitireducens</name>
    <dbReference type="NCBI Taxonomy" id="1324314"/>
    <lineage>
        <taxon>Bacteria</taxon>
        <taxon>Bacillati</taxon>
        <taxon>Bacillota</taxon>
        <taxon>Bacilli</taxon>
        <taxon>Bacillales</taxon>
        <taxon>Paenibacillaceae</taxon>
        <taxon>Paenibacillus</taxon>
    </lineage>
</organism>
<dbReference type="EMBL" id="MSZX01000010">
    <property type="protein sequence ID" value="OPA74679.1"/>
    <property type="molecule type" value="Genomic_DNA"/>
</dbReference>
<dbReference type="RefSeq" id="WP_078501596.1">
    <property type="nucleotide sequence ID" value="NZ_MSZX01000010.1"/>
</dbReference>
<dbReference type="OrthoDB" id="2637164at2"/>
<sequence length="68" mass="7625">MRKEIEMAIARKQSVSLSVIGDKPVRGIPEKIGPSGLVTIRSTNEVQWIPLSDIKHVSRVIEMKRVSE</sequence>
<reference evidence="1 2" key="1">
    <citation type="submission" date="2017-01" db="EMBL/GenBank/DDBJ databases">
        <title>Genome analysis of Paenibacillus selenitrireducens ES3-24.</title>
        <authorList>
            <person name="Xu D."/>
            <person name="Yao R."/>
            <person name="Zheng S."/>
        </authorList>
    </citation>
    <scope>NUCLEOTIDE SEQUENCE [LARGE SCALE GENOMIC DNA]</scope>
    <source>
        <strain evidence="1 2">ES3-24</strain>
    </source>
</reference>
<evidence type="ECO:0000313" key="2">
    <source>
        <dbReference type="Proteomes" id="UP000190188"/>
    </source>
</evidence>
<keyword evidence="2" id="KW-1185">Reference proteome</keyword>
<dbReference type="AlphaFoldDB" id="A0A1T2X479"/>